<reference evidence="5 6" key="1">
    <citation type="submission" date="2020-04" db="EMBL/GenBank/DDBJ databases">
        <title>Rhodospirillaceae bacterium KN72 isolated from deep sea.</title>
        <authorList>
            <person name="Zhang D.-C."/>
        </authorList>
    </citation>
    <scope>NUCLEOTIDE SEQUENCE [LARGE SCALE GENOMIC DNA]</scope>
    <source>
        <strain evidence="5 6">KN72</strain>
    </source>
</reference>
<feature type="domain" description="Leucine-binding protein" evidence="4">
    <location>
        <begin position="82"/>
        <end position="425"/>
    </location>
</feature>
<dbReference type="Gene3D" id="3.40.50.2300">
    <property type="match status" value="2"/>
</dbReference>
<evidence type="ECO:0000256" key="1">
    <source>
        <dbReference type="ARBA" id="ARBA00010062"/>
    </source>
</evidence>
<dbReference type="AlphaFoldDB" id="A0A7Y0HE92"/>
<dbReference type="SUPFAM" id="SSF53822">
    <property type="entry name" value="Periplasmic binding protein-like I"/>
    <property type="match status" value="1"/>
</dbReference>
<organism evidence="5 6">
    <name type="scientific">Pacificispira spongiicola</name>
    <dbReference type="NCBI Taxonomy" id="2729598"/>
    <lineage>
        <taxon>Bacteria</taxon>
        <taxon>Pseudomonadati</taxon>
        <taxon>Pseudomonadota</taxon>
        <taxon>Alphaproteobacteria</taxon>
        <taxon>Rhodospirillales</taxon>
        <taxon>Rhodospirillaceae</taxon>
        <taxon>Pacificispira</taxon>
    </lineage>
</organism>
<dbReference type="PANTHER" id="PTHR30483:SF6">
    <property type="entry name" value="PERIPLASMIC BINDING PROTEIN OF ABC TRANSPORTER FOR NATURAL AMINO ACIDS"/>
    <property type="match status" value="1"/>
</dbReference>
<sequence length="452" mass="48988">MRHVSKGRRIHGYSCSRSGKKRGLSLPCPQTGWKRPELSVERVSNKSLRTYELGDLYVRKSLIAVLLGTVVTASPALAQDDPIKIGFVTSLTTPAAVIGFEMKNAAELAMEHIGGEMGGRKAEIIFEDDGFTPATGKQSTDKLLKQDKVDFMTGFIWSHVLLASSKAILDNGTFLISANAGPSQLAGKGCHKNFFNVSWQNGQPAEAMGAVLNQMGVKSLYLMAPNYASGKDQTGALEGAYNGEIKGKDMTKWGADAQLDFSAELAKAKASGAEAIWIFYPGKAGNAFIQQYVQSGVADTMPLYSVFTLDSISLPKLQDAGLTGVLGARETLQWSPDMDNPATKKFVADYKAKHGAYPSYYAQQAYDAIMLIKSAVDAVGGDLSDQDAVRAALEKADFDSLRGDFKFGNNHFPIQDFYLREVVADEDGRWTTKIVSKVTEDAVDSYASECKM</sequence>
<evidence type="ECO:0000313" key="6">
    <source>
        <dbReference type="Proteomes" id="UP000539372"/>
    </source>
</evidence>
<proteinExistence type="inferred from homology"/>
<dbReference type="EMBL" id="JABBNT010000002">
    <property type="protein sequence ID" value="NMM44465.1"/>
    <property type="molecule type" value="Genomic_DNA"/>
</dbReference>
<dbReference type="PANTHER" id="PTHR30483">
    <property type="entry name" value="LEUCINE-SPECIFIC-BINDING PROTEIN"/>
    <property type="match status" value="1"/>
</dbReference>
<dbReference type="Proteomes" id="UP000539372">
    <property type="component" value="Unassembled WGS sequence"/>
</dbReference>
<gene>
    <name evidence="5" type="ORF">HH303_08235</name>
</gene>
<evidence type="ECO:0000313" key="5">
    <source>
        <dbReference type="EMBL" id="NMM44465.1"/>
    </source>
</evidence>
<evidence type="ECO:0000259" key="4">
    <source>
        <dbReference type="Pfam" id="PF13458"/>
    </source>
</evidence>
<name>A0A7Y0HE92_9PROT</name>
<keyword evidence="3" id="KW-0029">Amino-acid transport</keyword>
<keyword evidence="2" id="KW-0732">Signal</keyword>
<dbReference type="InterPro" id="IPR051010">
    <property type="entry name" value="BCAA_transport"/>
</dbReference>
<dbReference type="Pfam" id="PF13458">
    <property type="entry name" value="Peripla_BP_6"/>
    <property type="match status" value="1"/>
</dbReference>
<dbReference type="CDD" id="cd06359">
    <property type="entry name" value="PBP1_Nba-like"/>
    <property type="match status" value="1"/>
</dbReference>
<protein>
    <submittedName>
        <fullName evidence="5">ABC transporter substrate-binding protein</fullName>
    </submittedName>
</protein>
<dbReference type="InterPro" id="IPR028082">
    <property type="entry name" value="Peripla_BP_I"/>
</dbReference>
<keyword evidence="3" id="KW-0813">Transport</keyword>
<dbReference type="GO" id="GO:0006865">
    <property type="term" value="P:amino acid transport"/>
    <property type="evidence" value="ECO:0007669"/>
    <property type="project" value="UniProtKB-KW"/>
</dbReference>
<comment type="similarity">
    <text evidence="1">Belongs to the leucine-binding protein family.</text>
</comment>
<evidence type="ECO:0000256" key="2">
    <source>
        <dbReference type="ARBA" id="ARBA00022729"/>
    </source>
</evidence>
<keyword evidence="6" id="KW-1185">Reference proteome</keyword>
<accession>A0A7Y0HE92</accession>
<comment type="caution">
    <text evidence="5">The sequence shown here is derived from an EMBL/GenBank/DDBJ whole genome shotgun (WGS) entry which is preliminary data.</text>
</comment>
<evidence type="ECO:0000256" key="3">
    <source>
        <dbReference type="ARBA" id="ARBA00022970"/>
    </source>
</evidence>
<dbReference type="InterPro" id="IPR028081">
    <property type="entry name" value="Leu-bd"/>
</dbReference>